<evidence type="ECO:0000313" key="2">
    <source>
        <dbReference type="Proteomes" id="UP001488838"/>
    </source>
</evidence>
<dbReference type="AlphaFoldDB" id="A0AAW0HV50"/>
<comment type="caution">
    <text evidence="1">The sequence shown here is derived from an EMBL/GenBank/DDBJ whole genome shotgun (WGS) entry which is preliminary data.</text>
</comment>
<sequence>MSQASRLDKREAEDDILKVGDGARNLRRKLPSPPPLLTNSAVHTEKVLECFIHLQGCSVGMTCAFLTFTYNHLISKAFGHLVSIPLSPETTVNN</sequence>
<evidence type="ECO:0000313" key="1">
    <source>
        <dbReference type="EMBL" id="KAK7805982.1"/>
    </source>
</evidence>
<dbReference type="EMBL" id="JBBHLL010000320">
    <property type="protein sequence ID" value="KAK7805982.1"/>
    <property type="molecule type" value="Genomic_DNA"/>
</dbReference>
<protein>
    <submittedName>
        <fullName evidence="1">Uncharacterized protein</fullName>
    </submittedName>
</protein>
<gene>
    <name evidence="1" type="ORF">U0070_011737</name>
</gene>
<organism evidence="1 2">
    <name type="scientific">Myodes glareolus</name>
    <name type="common">Bank vole</name>
    <name type="synonym">Clethrionomys glareolus</name>
    <dbReference type="NCBI Taxonomy" id="447135"/>
    <lineage>
        <taxon>Eukaryota</taxon>
        <taxon>Metazoa</taxon>
        <taxon>Chordata</taxon>
        <taxon>Craniata</taxon>
        <taxon>Vertebrata</taxon>
        <taxon>Euteleostomi</taxon>
        <taxon>Mammalia</taxon>
        <taxon>Eutheria</taxon>
        <taxon>Euarchontoglires</taxon>
        <taxon>Glires</taxon>
        <taxon>Rodentia</taxon>
        <taxon>Myomorpha</taxon>
        <taxon>Muroidea</taxon>
        <taxon>Cricetidae</taxon>
        <taxon>Arvicolinae</taxon>
        <taxon>Myodes</taxon>
    </lineage>
</organism>
<dbReference type="Proteomes" id="UP001488838">
    <property type="component" value="Unassembled WGS sequence"/>
</dbReference>
<accession>A0AAW0HV50</accession>
<keyword evidence="2" id="KW-1185">Reference proteome</keyword>
<reference evidence="1 2" key="1">
    <citation type="journal article" date="2023" name="bioRxiv">
        <title>Conserved and derived expression patterns and positive selection on dental genes reveal complex evolutionary context of ever-growing rodent molars.</title>
        <authorList>
            <person name="Calamari Z.T."/>
            <person name="Song A."/>
            <person name="Cohen E."/>
            <person name="Akter M."/>
            <person name="Roy R.D."/>
            <person name="Hallikas O."/>
            <person name="Christensen M.M."/>
            <person name="Li P."/>
            <person name="Marangoni P."/>
            <person name="Jernvall J."/>
            <person name="Klein O.D."/>
        </authorList>
    </citation>
    <scope>NUCLEOTIDE SEQUENCE [LARGE SCALE GENOMIC DNA]</scope>
    <source>
        <strain evidence="1">V071</strain>
    </source>
</reference>
<proteinExistence type="predicted"/>
<name>A0AAW0HV50_MYOGA</name>